<organism evidence="9">
    <name type="scientific">Trepomonas sp. PC1</name>
    <dbReference type="NCBI Taxonomy" id="1076344"/>
    <lineage>
        <taxon>Eukaryota</taxon>
        <taxon>Metamonada</taxon>
        <taxon>Diplomonadida</taxon>
        <taxon>Hexamitidae</taxon>
        <taxon>Hexamitinae</taxon>
        <taxon>Trepomonas</taxon>
    </lineage>
</organism>
<evidence type="ECO:0000256" key="4">
    <source>
        <dbReference type="ARBA" id="ARBA00023180"/>
    </source>
</evidence>
<evidence type="ECO:0000256" key="8">
    <source>
        <dbReference type="ARBA" id="ARBA00093353"/>
    </source>
</evidence>
<dbReference type="GO" id="GO:0005764">
    <property type="term" value="C:lysosome"/>
    <property type="evidence" value="ECO:0007669"/>
    <property type="project" value="UniProtKB-SubCell"/>
</dbReference>
<protein>
    <recommendedName>
        <fullName evidence="6">palmitoyl-CoA hydrolase</fullName>
        <ecNumber evidence="6">3.1.2.2</ecNumber>
    </recommendedName>
</protein>
<keyword evidence="5" id="KW-0458">Lysosome</keyword>
<feature type="non-terminal residue" evidence="9">
    <location>
        <position position="1"/>
    </location>
</feature>
<gene>
    <name evidence="9" type="ORF">TPC1_15400</name>
</gene>
<dbReference type="InterPro" id="IPR029058">
    <property type="entry name" value="AB_hydrolase_fold"/>
</dbReference>
<comment type="function">
    <text evidence="8">Catalyzes the cleavage of thioester bonds from S-palmitoyl-CoA or S-palmitoyl-N-acetylcysteamine (unbranched structures) but does not have activity against palmitoylcysteine or palmitoylated proteins, branched structures or bulky head groups. Conversely, hydrolyzes both long and short chain fatty acyl-CoA substrate.</text>
</comment>
<evidence type="ECO:0000313" key="9">
    <source>
        <dbReference type="EMBL" id="JAP92605.1"/>
    </source>
</evidence>
<evidence type="ECO:0000256" key="3">
    <source>
        <dbReference type="ARBA" id="ARBA00022801"/>
    </source>
</evidence>
<dbReference type="GO" id="GO:0016790">
    <property type="term" value="F:thiolester hydrolase activity"/>
    <property type="evidence" value="ECO:0007669"/>
    <property type="project" value="TreeGrafter"/>
</dbReference>
<evidence type="ECO:0000256" key="2">
    <source>
        <dbReference type="ARBA" id="ARBA00022729"/>
    </source>
</evidence>
<evidence type="ECO:0000256" key="1">
    <source>
        <dbReference type="ARBA" id="ARBA00004371"/>
    </source>
</evidence>
<dbReference type="PANTHER" id="PTHR11247">
    <property type="entry name" value="PALMITOYL-PROTEIN THIOESTERASE/DOLICHYLDIPHOSPHATASE 1"/>
    <property type="match status" value="1"/>
</dbReference>
<dbReference type="PANTHER" id="PTHR11247:SF27">
    <property type="entry name" value="LYSOSOMAL THIOESTERASE PPT2"/>
    <property type="match status" value="1"/>
</dbReference>
<evidence type="ECO:0000256" key="6">
    <source>
        <dbReference type="ARBA" id="ARBA00038848"/>
    </source>
</evidence>
<dbReference type="EC" id="3.1.2.2" evidence="6"/>
<comment type="subcellular location">
    <subcellularLocation>
        <location evidence="1">Lysosome</location>
    </subcellularLocation>
</comment>
<dbReference type="Gene3D" id="3.40.50.1820">
    <property type="entry name" value="alpha/beta hydrolase"/>
    <property type="match status" value="1"/>
</dbReference>
<evidence type="ECO:0000256" key="5">
    <source>
        <dbReference type="ARBA" id="ARBA00023228"/>
    </source>
</evidence>
<keyword evidence="4" id="KW-0325">Glycoprotein</keyword>
<comment type="catalytic activity">
    <reaction evidence="7">
        <text>S-hexadecanoyl-N-acetylcysteamine + H2O = N-acetylcysteamine + hexadecanoate + H(+)</text>
        <dbReference type="Rhea" id="RHEA:84099"/>
        <dbReference type="ChEBI" id="CHEBI:7896"/>
        <dbReference type="ChEBI" id="CHEBI:15377"/>
        <dbReference type="ChEBI" id="CHEBI:15378"/>
        <dbReference type="ChEBI" id="CHEBI:74410"/>
        <dbReference type="ChEBI" id="CHEBI:233601"/>
    </reaction>
</comment>
<reference evidence="9" key="1">
    <citation type="submission" date="2015-07" db="EMBL/GenBank/DDBJ databases">
        <title>Adaptation to a free-living lifestyle via gene acquisitions in the diplomonad Trepomonas sp. PC1.</title>
        <authorList>
            <person name="Xu F."/>
            <person name="Jerlstrom-Hultqvist J."/>
            <person name="Kolisko M."/>
            <person name="Simpson A.G.B."/>
            <person name="Roger A.J."/>
            <person name="Svard S.G."/>
            <person name="Andersson J.O."/>
        </authorList>
    </citation>
    <scope>NUCLEOTIDE SEQUENCE</scope>
    <source>
        <strain evidence="9">PC1</strain>
    </source>
</reference>
<keyword evidence="2" id="KW-0732">Signal</keyword>
<dbReference type="Pfam" id="PF02089">
    <property type="entry name" value="Palm_thioest"/>
    <property type="match status" value="1"/>
</dbReference>
<evidence type="ECO:0000256" key="7">
    <source>
        <dbReference type="ARBA" id="ARBA00093223"/>
    </source>
</evidence>
<name>A0A146KA48_9EUKA</name>
<dbReference type="SUPFAM" id="SSF53474">
    <property type="entry name" value="alpha/beta-Hydrolases"/>
    <property type="match status" value="1"/>
</dbReference>
<accession>A0A146KA48</accession>
<dbReference type="EMBL" id="GDID01004001">
    <property type="protein sequence ID" value="JAP92605.1"/>
    <property type="molecule type" value="Transcribed_RNA"/>
</dbReference>
<sequence length="274" mass="31295">LSVSQSPIVMIHGIINDTHNMDMIKIWVEEMIPGVYVRNCEVGNGKHDSIFMPINDQIDELTKCIKNDKMLKDGFIGLGYSQGGYLLRGYLEKYNQPRMKRLVTLSAPLGGYYCGPHYPCGPVVLPEFIFELAPFLIYSEFGQNLIGGAAYWRDVYNFDLYIEKSTSLSLLDNIKIFNQTYKDNFMSLDLLVMFGSPIDGAISPWNSAWFGGFIDDDITLHDMTERFEYKQDLFGLKTLNEQGKVKFFDSKTEHAQYAGAESLIRNEVVPWLKD</sequence>
<proteinExistence type="predicted"/>
<keyword evidence="3" id="KW-0378">Hydrolase</keyword>
<dbReference type="AlphaFoldDB" id="A0A146KA48"/>